<sequence>MNDIQPHLGGAKETSGAKRTFHITLFGNYGGRYQERAELKEQPLTKNNWDQLFDIMDPQWMGTVQLPKVEDLRLVLHFKSLKDFDEKGLINAVPFLKALKELKGRVEACNKENSLVPAGLVQSEPELIRLRDMAAAQKESKVVNLLDMIDIGEEEEEEEQAMRLPNLKNFFAASTYEGDKRGKVAAELDTVSRSVIDQILSDSKFVELHGLWRGLKLFVGKSSPNLKVNLVDCMKSELCDATFLLYVKPETQDPRPLDLAIYADYLDNSDDDRHTLLYLGKMAENLSVPMVLNAAPQVFRAKSYRGLAHIRDFSGKLSTPAHIKWKKLRDEPGSTWLFLALNPFQVGDPELREELQAFAPASFYIALVMMVHCAVNDWPSELLGPLGQIAVSPGTAVELTKDQGDDLAFEGFSAISQLEGREVISLLGMTCFGTIKIPASDKLDARNLVEYTLPYRFFAGCCSRELRKFHPDEDLKAALRNYAGLKEDTEIREEKDDEGRRLLQFRAPFSVLNAFPTLILAVD</sequence>
<evidence type="ECO:0000259" key="1">
    <source>
        <dbReference type="Pfam" id="PF05943"/>
    </source>
</evidence>
<evidence type="ECO:0000313" key="2">
    <source>
        <dbReference type="EMBL" id="MBO1319054.1"/>
    </source>
</evidence>
<feature type="domain" description="TssC1 N-terminal" evidence="1">
    <location>
        <begin position="256"/>
        <end position="342"/>
    </location>
</feature>
<accession>A0A8J7Q8V0</accession>
<dbReference type="RefSeq" id="WP_207858874.1">
    <property type="nucleotide sequence ID" value="NZ_JAFREP010000008.1"/>
</dbReference>
<dbReference type="PANTHER" id="PTHR35565">
    <property type="entry name" value="CYTOPLASMIC PROTEIN-RELATED"/>
    <property type="match status" value="1"/>
</dbReference>
<dbReference type="Pfam" id="PF05943">
    <property type="entry name" value="VipB"/>
    <property type="match status" value="1"/>
</dbReference>
<dbReference type="InterPro" id="IPR044031">
    <property type="entry name" value="TssC1_N"/>
</dbReference>
<dbReference type="InterPro" id="IPR010269">
    <property type="entry name" value="T6SS_TssC-like"/>
</dbReference>
<keyword evidence="3" id="KW-1185">Reference proteome</keyword>
<dbReference type="Proteomes" id="UP000664417">
    <property type="component" value="Unassembled WGS sequence"/>
</dbReference>
<gene>
    <name evidence="2" type="ORF">J3U88_11345</name>
</gene>
<evidence type="ECO:0000313" key="3">
    <source>
        <dbReference type="Proteomes" id="UP000664417"/>
    </source>
</evidence>
<dbReference type="PANTHER" id="PTHR35565:SF3">
    <property type="entry name" value="TYPE VI SECRETION SYSTEM SHEATH PROTEIN TSSC1"/>
    <property type="match status" value="1"/>
</dbReference>
<comment type="caution">
    <text evidence="2">The sequence shown here is derived from an EMBL/GenBank/DDBJ whole genome shotgun (WGS) entry which is preliminary data.</text>
</comment>
<protein>
    <submittedName>
        <fullName evidence="2">Type VI secretion system contractile sheath large subunit</fullName>
    </submittedName>
</protein>
<organism evidence="2 3">
    <name type="scientific">Acanthopleuribacter pedis</name>
    <dbReference type="NCBI Taxonomy" id="442870"/>
    <lineage>
        <taxon>Bacteria</taxon>
        <taxon>Pseudomonadati</taxon>
        <taxon>Acidobacteriota</taxon>
        <taxon>Holophagae</taxon>
        <taxon>Acanthopleuribacterales</taxon>
        <taxon>Acanthopleuribacteraceae</taxon>
        <taxon>Acanthopleuribacter</taxon>
    </lineage>
</organism>
<reference evidence="2" key="1">
    <citation type="submission" date="2021-03" db="EMBL/GenBank/DDBJ databases">
        <authorList>
            <person name="Wang G."/>
        </authorList>
    </citation>
    <scope>NUCLEOTIDE SEQUENCE</scope>
    <source>
        <strain evidence="2">KCTC 12899</strain>
    </source>
</reference>
<dbReference type="EMBL" id="JAFREP010000008">
    <property type="protein sequence ID" value="MBO1319054.1"/>
    <property type="molecule type" value="Genomic_DNA"/>
</dbReference>
<name>A0A8J7Q8V0_9BACT</name>
<dbReference type="AlphaFoldDB" id="A0A8J7Q8V0"/>
<proteinExistence type="predicted"/>